<dbReference type="Pfam" id="PF00076">
    <property type="entry name" value="RRM_1"/>
    <property type="match status" value="1"/>
</dbReference>
<dbReference type="OrthoDB" id="2196320at2759"/>
<dbReference type="InterPro" id="IPR035979">
    <property type="entry name" value="RBD_domain_sf"/>
</dbReference>
<dbReference type="PROSITE" id="PS50102">
    <property type="entry name" value="RRM"/>
    <property type="match status" value="1"/>
</dbReference>
<evidence type="ECO:0000256" key="1">
    <source>
        <dbReference type="PROSITE-ProRule" id="PRU00176"/>
    </source>
</evidence>
<evidence type="ECO:0000259" key="3">
    <source>
        <dbReference type="PROSITE" id="PS50102"/>
    </source>
</evidence>
<dbReference type="AlphaFoldDB" id="A0A1X0QAD1"/>
<feature type="compositionally biased region" description="Polar residues" evidence="2">
    <location>
        <begin position="10"/>
        <end position="20"/>
    </location>
</feature>
<dbReference type="CDD" id="cd00590">
    <property type="entry name" value="RRM_SF"/>
    <property type="match status" value="1"/>
</dbReference>
<sequence length="285" mass="33688">MFVNKEDNSNELSDSVKSNESLQKYNYDEKNLREEKNLKKIKKITFKEEPEIKLIPLVKKIEKEDFKINNLVITLSNTNKMKIKNAKNYKSMIIKDNKVIDLRYNTKLELEQDLHLMKLKNERVYQENKYKIDYLSYKTTEESLRKLFSKYGNIKSINIDRNKSGYCRGSAVITFYSNINLKNSMHFEGKNIKVSKLKIFDKKPVKITIKGINKNIKISDLRVFVKDFNMKSKNINLKNNSHSEKKIATIFFKNSKDAQYFNDNFYRISKKSNVLLGNNVNLVFK</sequence>
<name>A0A1X0QAD1_9MICR</name>
<feature type="region of interest" description="Disordered" evidence="2">
    <location>
        <begin position="1"/>
        <end position="20"/>
    </location>
</feature>
<dbReference type="EMBL" id="LVKB01000066">
    <property type="protein sequence ID" value="ORD96718.1"/>
    <property type="molecule type" value="Genomic_DNA"/>
</dbReference>
<keyword evidence="1" id="KW-0694">RNA-binding</keyword>
<reference evidence="4 5" key="1">
    <citation type="journal article" date="2017" name="Environ. Microbiol.">
        <title>Decay of the glycolytic pathway and adaptation to intranuclear parasitism within Enterocytozoonidae microsporidia.</title>
        <authorList>
            <person name="Wiredu Boakye D."/>
            <person name="Jaroenlak P."/>
            <person name="Prachumwat A."/>
            <person name="Williams T.A."/>
            <person name="Bateman K.S."/>
            <person name="Itsathitphaisarn O."/>
            <person name="Sritunyalucksana K."/>
            <person name="Paszkiewicz K.H."/>
            <person name="Moore K.A."/>
            <person name="Stentiford G.D."/>
            <person name="Williams B.A."/>
        </authorList>
    </citation>
    <scope>NUCLEOTIDE SEQUENCE [LARGE SCALE GENOMIC DNA]</scope>
    <source>
        <strain evidence="4 5">GB1</strain>
    </source>
</reference>
<accession>A0A1X0QAD1</accession>
<proteinExistence type="predicted"/>
<dbReference type="Gene3D" id="3.30.70.330">
    <property type="match status" value="1"/>
</dbReference>
<dbReference type="VEuPathDB" id="MicrosporidiaDB:HERIO_1355"/>
<dbReference type="InterPro" id="IPR000504">
    <property type="entry name" value="RRM_dom"/>
</dbReference>
<evidence type="ECO:0000256" key="2">
    <source>
        <dbReference type="SAM" id="MobiDB-lite"/>
    </source>
</evidence>
<evidence type="ECO:0000313" key="5">
    <source>
        <dbReference type="Proteomes" id="UP000192356"/>
    </source>
</evidence>
<evidence type="ECO:0000313" key="4">
    <source>
        <dbReference type="EMBL" id="ORD96718.1"/>
    </source>
</evidence>
<protein>
    <recommendedName>
        <fullName evidence="3">RRM domain-containing protein</fullName>
    </recommendedName>
</protein>
<gene>
    <name evidence="4" type="ORF">HERIO_1355</name>
</gene>
<dbReference type="VEuPathDB" id="MicrosporidiaDB:A0H76_1792"/>
<dbReference type="InterPro" id="IPR012677">
    <property type="entry name" value="Nucleotide-bd_a/b_plait_sf"/>
</dbReference>
<organism evidence="4 5">
    <name type="scientific">Hepatospora eriocheir</name>
    <dbReference type="NCBI Taxonomy" id="1081669"/>
    <lineage>
        <taxon>Eukaryota</taxon>
        <taxon>Fungi</taxon>
        <taxon>Fungi incertae sedis</taxon>
        <taxon>Microsporidia</taxon>
        <taxon>Hepatosporidae</taxon>
        <taxon>Hepatospora</taxon>
    </lineage>
</organism>
<dbReference type="GO" id="GO:0003723">
    <property type="term" value="F:RNA binding"/>
    <property type="evidence" value="ECO:0007669"/>
    <property type="project" value="UniProtKB-UniRule"/>
</dbReference>
<dbReference type="SMART" id="SM00360">
    <property type="entry name" value="RRM"/>
    <property type="match status" value="1"/>
</dbReference>
<dbReference type="SUPFAM" id="SSF54928">
    <property type="entry name" value="RNA-binding domain, RBD"/>
    <property type="match status" value="1"/>
</dbReference>
<comment type="caution">
    <text evidence="4">The sequence shown here is derived from an EMBL/GenBank/DDBJ whole genome shotgun (WGS) entry which is preliminary data.</text>
</comment>
<keyword evidence="5" id="KW-1185">Reference proteome</keyword>
<dbReference type="Proteomes" id="UP000192356">
    <property type="component" value="Unassembled WGS sequence"/>
</dbReference>
<feature type="domain" description="RRM" evidence="3">
    <location>
        <begin position="128"/>
        <end position="204"/>
    </location>
</feature>